<accession>A0A8X6GEL5</accession>
<proteinExistence type="predicted"/>
<evidence type="ECO:0000313" key="1">
    <source>
        <dbReference type="EMBL" id="GFR02328.1"/>
    </source>
</evidence>
<name>A0A8X6GEL5_TRICU</name>
<evidence type="ECO:0000313" key="2">
    <source>
        <dbReference type="Proteomes" id="UP000887116"/>
    </source>
</evidence>
<dbReference type="AlphaFoldDB" id="A0A8X6GEL5"/>
<dbReference type="EMBL" id="BMAO01015541">
    <property type="protein sequence ID" value="GFR02328.1"/>
    <property type="molecule type" value="Genomic_DNA"/>
</dbReference>
<keyword evidence="2" id="KW-1185">Reference proteome</keyword>
<gene>
    <name evidence="1" type="ORF">TNCT_335371</name>
</gene>
<reference evidence="1" key="1">
    <citation type="submission" date="2020-07" db="EMBL/GenBank/DDBJ databases">
        <title>Multicomponent nature underlies the extraordinary mechanical properties of spider dragline silk.</title>
        <authorList>
            <person name="Kono N."/>
            <person name="Nakamura H."/>
            <person name="Mori M."/>
            <person name="Yoshida Y."/>
            <person name="Ohtoshi R."/>
            <person name="Malay A.D."/>
            <person name="Moran D.A.P."/>
            <person name="Tomita M."/>
            <person name="Numata K."/>
            <person name="Arakawa K."/>
        </authorList>
    </citation>
    <scope>NUCLEOTIDE SEQUENCE</scope>
</reference>
<sequence>MKLGISDAITLGGNFTSSLTRNQNSFEIYNKIGFPYYDALKYLECRSNIKLLSNKSFRIRKFINFYVKETQHEGFL</sequence>
<organism evidence="1 2">
    <name type="scientific">Trichonephila clavata</name>
    <name type="common">Joro spider</name>
    <name type="synonym">Nephila clavata</name>
    <dbReference type="NCBI Taxonomy" id="2740835"/>
    <lineage>
        <taxon>Eukaryota</taxon>
        <taxon>Metazoa</taxon>
        <taxon>Ecdysozoa</taxon>
        <taxon>Arthropoda</taxon>
        <taxon>Chelicerata</taxon>
        <taxon>Arachnida</taxon>
        <taxon>Araneae</taxon>
        <taxon>Araneomorphae</taxon>
        <taxon>Entelegynae</taxon>
        <taxon>Araneoidea</taxon>
        <taxon>Nephilidae</taxon>
        <taxon>Trichonephila</taxon>
    </lineage>
</organism>
<dbReference type="Proteomes" id="UP000887116">
    <property type="component" value="Unassembled WGS sequence"/>
</dbReference>
<comment type="caution">
    <text evidence="1">The sequence shown here is derived from an EMBL/GenBank/DDBJ whole genome shotgun (WGS) entry which is preliminary data.</text>
</comment>
<protein>
    <submittedName>
        <fullName evidence="1">Uncharacterized protein</fullName>
    </submittedName>
</protein>